<reference evidence="2 3" key="1">
    <citation type="journal article" date="2019" name="Int. J. Syst. Evol. Microbiol.">
        <title>The Global Catalogue of Microorganisms (GCM) 10K type strain sequencing project: providing services to taxonomists for standard genome sequencing and annotation.</title>
        <authorList>
            <consortium name="The Broad Institute Genomics Platform"/>
            <consortium name="The Broad Institute Genome Sequencing Center for Infectious Disease"/>
            <person name="Wu L."/>
            <person name="Ma J."/>
        </authorList>
    </citation>
    <scope>NUCLEOTIDE SEQUENCE [LARGE SCALE GENOMIC DNA]</scope>
    <source>
        <strain evidence="2 3">JCM 6833</strain>
    </source>
</reference>
<evidence type="ECO:0000313" key="2">
    <source>
        <dbReference type="EMBL" id="GAA2618723.1"/>
    </source>
</evidence>
<gene>
    <name evidence="2" type="ORF">GCM10010411_62790</name>
</gene>
<name>A0ABN3Q8N4_9ACTN</name>
<protein>
    <recommendedName>
        <fullName evidence="1">Siphovirus-type tail component C-terminal domain-containing protein</fullName>
    </recommendedName>
</protein>
<evidence type="ECO:0000259" key="1">
    <source>
        <dbReference type="Pfam" id="PF22768"/>
    </source>
</evidence>
<feature type="domain" description="Siphovirus-type tail component C-terminal" evidence="1">
    <location>
        <begin position="191"/>
        <end position="290"/>
    </location>
</feature>
<organism evidence="2 3">
    <name type="scientific">Actinomadura fulvescens</name>
    <dbReference type="NCBI Taxonomy" id="46160"/>
    <lineage>
        <taxon>Bacteria</taxon>
        <taxon>Bacillati</taxon>
        <taxon>Actinomycetota</taxon>
        <taxon>Actinomycetes</taxon>
        <taxon>Streptosporangiales</taxon>
        <taxon>Thermomonosporaceae</taxon>
        <taxon>Actinomadura</taxon>
    </lineage>
</organism>
<dbReference type="Pfam" id="PF22768">
    <property type="entry name" value="SPP1_Dit"/>
    <property type="match status" value="1"/>
</dbReference>
<dbReference type="RefSeq" id="WP_344546093.1">
    <property type="nucleotide sequence ID" value="NZ_BAAATD010000009.1"/>
</dbReference>
<evidence type="ECO:0000313" key="3">
    <source>
        <dbReference type="Proteomes" id="UP001501509"/>
    </source>
</evidence>
<dbReference type="Proteomes" id="UP001501509">
    <property type="component" value="Unassembled WGS sequence"/>
</dbReference>
<comment type="caution">
    <text evidence="2">The sequence shown here is derived from an EMBL/GenBank/DDBJ whole genome shotgun (WGS) entry which is preliminary data.</text>
</comment>
<sequence>MPDLITSPGQLQWRHLLVGDGTGYAVSSLTGWRDMPDVDVGTVSRPNRHGAWPGQALAQARTVTVEFTLAPFDPAGTGVLVEQLVANTALRDDAVEEVVAVADYAAVPLVAFGQLTRRSLPQNIGYGIGGAEVALQWVCADPRLYSATELTARIPPASSGSGGLIYPLDYENGLDYGQPGELGQATIPNAGNAHAHPVLTITGPADDPQIINLSTGVALGFDLALAVGETLDITTSTGAVRLNADADRLYTMTAASAPVEAFTLAPGDNTIALRGTFGGAADLLVSWRHAYL</sequence>
<accession>A0ABN3Q8N4</accession>
<keyword evidence="3" id="KW-1185">Reference proteome</keyword>
<dbReference type="InterPro" id="IPR054738">
    <property type="entry name" value="Siphovirus-type_tail_C"/>
</dbReference>
<dbReference type="EMBL" id="BAAATD010000009">
    <property type="protein sequence ID" value="GAA2618723.1"/>
    <property type="molecule type" value="Genomic_DNA"/>
</dbReference>
<dbReference type="Gene3D" id="2.60.120.860">
    <property type="match status" value="1"/>
</dbReference>
<proteinExistence type="predicted"/>